<evidence type="ECO:0000256" key="3">
    <source>
        <dbReference type="SAM" id="Phobius"/>
    </source>
</evidence>
<reference evidence="4" key="1">
    <citation type="journal article" date="2014" name="Int. J. Syst. Evol. Microbiol.">
        <title>Complete genome sequence of Corynebacterium casei LMG S-19264T (=DSM 44701T), isolated from a smear-ripened cheese.</title>
        <authorList>
            <consortium name="US DOE Joint Genome Institute (JGI-PGF)"/>
            <person name="Walter F."/>
            <person name="Albersmeier A."/>
            <person name="Kalinowski J."/>
            <person name="Ruckert C."/>
        </authorList>
    </citation>
    <scope>NUCLEOTIDE SEQUENCE</scope>
    <source>
        <strain evidence="4">KCTC 12988</strain>
    </source>
</reference>
<sequence length="426" mass="46032">MSSLKETEESFENLETERRQALHAVMSFVAVLAILGGLFLVVWFLVISKPSAAKKTDEAKMARTVEVAIVEPAKGGASISAEGVVESQRVVTLTAEVTGKLVEVSPNLVAGGRVREGEILTAIESADYRAALEQTKAAKERALSAVADAELALQQEEARRDQALRDWQKLGKGKPSELLSRVPQIASAEARLASARADVESAKAEVERASRNLERTIIRAPFDAVVRQESVEVGAVLAPGTTLATLFSERSLEVELPLKLEDYALLRRDENGRVFGRVVLQGTLGTRTIQWPGEIVRTTGEVERGALTAGVVVAIEATDGEGELRLPPPGMFVRAELTGRSLEENLVVPREAVREGNRVAVVTPSNTIDYRDLQVVRSNATEVLVSEGVVAGERVILTRLAGAVQGMEVEVEEPKQPGEPKPREEQ</sequence>
<dbReference type="PANTHER" id="PTHR30469">
    <property type="entry name" value="MULTIDRUG RESISTANCE PROTEIN MDTA"/>
    <property type="match status" value="1"/>
</dbReference>
<keyword evidence="3" id="KW-1133">Transmembrane helix</keyword>
<evidence type="ECO:0000256" key="2">
    <source>
        <dbReference type="SAM" id="Coils"/>
    </source>
</evidence>
<comment type="similarity">
    <text evidence="1">Belongs to the membrane fusion protein (MFP) (TC 8.A.1) family.</text>
</comment>
<dbReference type="GO" id="GO:1990281">
    <property type="term" value="C:efflux pump complex"/>
    <property type="evidence" value="ECO:0007669"/>
    <property type="project" value="TreeGrafter"/>
</dbReference>
<dbReference type="EMBL" id="BMXI01000004">
    <property type="protein sequence ID" value="GHC48153.1"/>
    <property type="molecule type" value="Genomic_DNA"/>
</dbReference>
<keyword evidence="3" id="KW-0812">Transmembrane</keyword>
<dbReference type="InterPro" id="IPR006143">
    <property type="entry name" value="RND_pump_MFP"/>
</dbReference>
<dbReference type="RefSeq" id="WP_189568418.1">
    <property type="nucleotide sequence ID" value="NZ_BMXI01000004.1"/>
</dbReference>
<dbReference type="Proteomes" id="UP000644507">
    <property type="component" value="Unassembled WGS sequence"/>
</dbReference>
<dbReference type="SUPFAM" id="SSF111369">
    <property type="entry name" value="HlyD-like secretion proteins"/>
    <property type="match status" value="1"/>
</dbReference>
<comment type="caution">
    <text evidence="4">The sequence shown here is derived from an EMBL/GenBank/DDBJ whole genome shotgun (WGS) entry which is preliminary data.</text>
</comment>
<dbReference type="PANTHER" id="PTHR30469:SF12">
    <property type="entry name" value="MULTIDRUG RESISTANCE PROTEIN MDTA"/>
    <property type="match status" value="1"/>
</dbReference>
<evidence type="ECO:0000256" key="1">
    <source>
        <dbReference type="ARBA" id="ARBA00009477"/>
    </source>
</evidence>
<keyword evidence="2" id="KW-0175">Coiled coil</keyword>
<dbReference type="AlphaFoldDB" id="A0A918THB4"/>
<dbReference type="Gene3D" id="2.40.420.20">
    <property type="match status" value="1"/>
</dbReference>
<evidence type="ECO:0000313" key="5">
    <source>
        <dbReference type="Proteomes" id="UP000644507"/>
    </source>
</evidence>
<feature type="transmembrane region" description="Helical" evidence="3">
    <location>
        <begin position="21"/>
        <end position="46"/>
    </location>
</feature>
<gene>
    <name evidence="4" type="ORF">GCM10007100_12510</name>
</gene>
<evidence type="ECO:0000313" key="4">
    <source>
        <dbReference type="EMBL" id="GHC48153.1"/>
    </source>
</evidence>
<feature type="coiled-coil region" evidence="2">
    <location>
        <begin position="132"/>
        <end position="219"/>
    </location>
</feature>
<reference evidence="4" key="2">
    <citation type="submission" date="2020-09" db="EMBL/GenBank/DDBJ databases">
        <authorList>
            <person name="Sun Q."/>
            <person name="Kim S."/>
        </authorList>
    </citation>
    <scope>NUCLEOTIDE SEQUENCE</scope>
    <source>
        <strain evidence="4">KCTC 12988</strain>
    </source>
</reference>
<organism evidence="4 5">
    <name type="scientific">Roseibacillus persicicus</name>
    <dbReference type="NCBI Taxonomy" id="454148"/>
    <lineage>
        <taxon>Bacteria</taxon>
        <taxon>Pseudomonadati</taxon>
        <taxon>Verrucomicrobiota</taxon>
        <taxon>Verrucomicrobiia</taxon>
        <taxon>Verrucomicrobiales</taxon>
        <taxon>Verrucomicrobiaceae</taxon>
        <taxon>Roseibacillus</taxon>
    </lineage>
</organism>
<name>A0A918THB4_9BACT</name>
<protein>
    <submittedName>
        <fullName evidence="4">RND superfamily efflux pump MFP component</fullName>
    </submittedName>
</protein>
<dbReference type="NCBIfam" id="TIGR01730">
    <property type="entry name" value="RND_mfp"/>
    <property type="match status" value="1"/>
</dbReference>
<proteinExistence type="inferred from homology"/>
<dbReference type="GO" id="GO:0015562">
    <property type="term" value="F:efflux transmembrane transporter activity"/>
    <property type="evidence" value="ECO:0007669"/>
    <property type="project" value="TreeGrafter"/>
</dbReference>
<accession>A0A918THB4</accession>
<dbReference type="Gene3D" id="2.40.50.100">
    <property type="match status" value="1"/>
</dbReference>
<keyword evidence="3" id="KW-0472">Membrane</keyword>
<keyword evidence="5" id="KW-1185">Reference proteome</keyword>
<dbReference type="Gene3D" id="2.40.30.170">
    <property type="match status" value="1"/>
</dbReference>
<dbReference type="Gene3D" id="1.10.287.470">
    <property type="entry name" value="Helix hairpin bin"/>
    <property type="match status" value="1"/>
</dbReference>